<feature type="region of interest" description="Disordered" evidence="1">
    <location>
        <begin position="78"/>
        <end position="136"/>
    </location>
</feature>
<gene>
    <name evidence="2" type="ORF">PR003_g21412</name>
</gene>
<keyword evidence="3" id="KW-1185">Reference proteome</keyword>
<dbReference type="EMBL" id="QXFT01002007">
    <property type="protein sequence ID" value="KAE9305755.1"/>
    <property type="molecule type" value="Genomic_DNA"/>
</dbReference>
<proteinExistence type="predicted"/>
<evidence type="ECO:0000313" key="3">
    <source>
        <dbReference type="Proteomes" id="UP000434957"/>
    </source>
</evidence>
<name>A0A6A4DN04_9STRA</name>
<evidence type="ECO:0000256" key="1">
    <source>
        <dbReference type="SAM" id="MobiDB-lite"/>
    </source>
</evidence>
<feature type="compositionally biased region" description="Basic and acidic residues" evidence="1">
    <location>
        <begin position="163"/>
        <end position="172"/>
    </location>
</feature>
<organism evidence="2 3">
    <name type="scientific">Phytophthora rubi</name>
    <dbReference type="NCBI Taxonomy" id="129364"/>
    <lineage>
        <taxon>Eukaryota</taxon>
        <taxon>Sar</taxon>
        <taxon>Stramenopiles</taxon>
        <taxon>Oomycota</taxon>
        <taxon>Peronosporomycetes</taxon>
        <taxon>Peronosporales</taxon>
        <taxon>Peronosporaceae</taxon>
        <taxon>Phytophthora</taxon>
    </lineage>
</organism>
<feature type="compositionally biased region" description="Polar residues" evidence="1">
    <location>
        <begin position="81"/>
        <end position="91"/>
    </location>
</feature>
<feature type="region of interest" description="Disordered" evidence="1">
    <location>
        <begin position="155"/>
        <end position="406"/>
    </location>
</feature>
<dbReference type="Proteomes" id="UP000434957">
    <property type="component" value="Unassembled WGS sequence"/>
</dbReference>
<protein>
    <submittedName>
        <fullName evidence="2">Uncharacterized protein</fullName>
    </submittedName>
</protein>
<dbReference type="AlphaFoldDB" id="A0A6A4DN04"/>
<evidence type="ECO:0000313" key="2">
    <source>
        <dbReference type="EMBL" id="KAE9305755.1"/>
    </source>
</evidence>
<feature type="compositionally biased region" description="Polar residues" evidence="1">
    <location>
        <begin position="224"/>
        <end position="235"/>
    </location>
</feature>
<accession>A0A6A4DN04</accession>
<reference evidence="2 3" key="1">
    <citation type="submission" date="2018-08" db="EMBL/GenBank/DDBJ databases">
        <title>Genomic investigation of the strawberry pathogen Phytophthora fragariae indicates pathogenicity is determined by transcriptional variation in three key races.</title>
        <authorList>
            <person name="Adams T.M."/>
            <person name="Armitage A.D."/>
            <person name="Sobczyk M.K."/>
            <person name="Bates H.J."/>
            <person name="Dunwell J.M."/>
            <person name="Nellist C.F."/>
            <person name="Harrison R.J."/>
        </authorList>
    </citation>
    <scope>NUCLEOTIDE SEQUENCE [LARGE SCALE GENOMIC DNA]</scope>
    <source>
        <strain evidence="2 3">SCRP333</strain>
    </source>
</reference>
<sequence length="561" mass="58629">MRQQVTALTTQLENLVQETAAQDTAKQRRFQPRLAPLLRVSQQLVTASLFPRLTDLATYTHEDFKATLHQFWKMKSRAHTAPTTERPTAASQAVPPSADPPSTEKTVVTSGHDGDDSPPKPVSIGKKSAASVNTKPARTKIVGDGVANAIDSTSKVAAVSKESATKGGRDSDSDGDSDAVADDSPPKPVSIGKKSAASANTKSAASVNTKSAASANTKSAASVNMKSAASVNTKSARTKIVCGSDSDGDSDAVADDSPPKPVSIGKKSAASANKKSARTTIVGDGVENAIDPTSKVAAVRNKSATKGGGGNKGCDSNSGGDDDSDWGEFPDPSTKQRQTLLRKRSFEEQVANSDEVHAAPTKKSKHVILSSNSSNLAGSVPDRDLPSSQTSSSLERAALSGPGLHVRMDDPARAVSEMNTSGSGASRTGAIQPATARALGKRKAQTHHDWEEDEEDEADNSFLDVESLYSSDDDIVICGVRANSLQPGNEGVVTRSQECNLAEHGVRWTWTSANKNPSLVPSENIESTGLHDVGRLAKTSSIMFCGSKATYPRELGSGQVA</sequence>
<comment type="caution">
    <text evidence="2">The sequence shown here is derived from an EMBL/GenBank/DDBJ whole genome shotgun (WGS) entry which is preliminary data.</text>
</comment>
<feature type="compositionally biased region" description="Low complexity" evidence="1">
    <location>
        <begin position="193"/>
        <end position="222"/>
    </location>
</feature>